<dbReference type="RefSeq" id="XP_026672598.1">
    <property type="nucleotide sequence ID" value="XM_026816797.1"/>
</dbReference>
<reference evidence="2" key="1">
    <citation type="submission" date="2025-08" db="UniProtKB">
        <authorList>
            <consortium name="RefSeq"/>
        </authorList>
    </citation>
    <scope>IDENTIFICATION</scope>
    <source>
        <tissue evidence="2">Whole body</tissue>
    </source>
</reference>
<dbReference type="Proteomes" id="UP000694925">
    <property type="component" value="Unplaced"/>
</dbReference>
<keyword evidence="1" id="KW-1185">Reference proteome</keyword>
<name>A0AAJ7S6X0_9HYME</name>
<accession>A0AAJ7S6X0</accession>
<dbReference type="KEGG" id="ccal:108628866"/>
<evidence type="ECO:0000313" key="2">
    <source>
        <dbReference type="RefSeq" id="XP_026672598.1"/>
    </source>
</evidence>
<evidence type="ECO:0000313" key="1">
    <source>
        <dbReference type="Proteomes" id="UP000694925"/>
    </source>
</evidence>
<dbReference type="GeneID" id="108628866"/>
<gene>
    <name evidence="2" type="primary">LOC108628866</name>
</gene>
<dbReference type="AlphaFoldDB" id="A0AAJ7S6X0"/>
<protein>
    <submittedName>
        <fullName evidence="2">Uncharacterized protein LOC108628866</fullName>
    </submittedName>
</protein>
<organism evidence="1 2">
    <name type="scientific">Ceratina calcarata</name>
    <dbReference type="NCBI Taxonomy" id="156304"/>
    <lineage>
        <taxon>Eukaryota</taxon>
        <taxon>Metazoa</taxon>
        <taxon>Ecdysozoa</taxon>
        <taxon>Arthropoda</taxon>
        <taxon>Hexapoda</taxon>
        <taxon>Insecta</taxon>
        <taxon>Pterygota</taxon>
        <taxon>Neoptera</taxon>
        <taxon>Endopterygota</taxon>
        <taxon>Hymenoptera</taxon>
        <taxon>Apocrita</taxon>
        <taxon>Aculeata</taxon>
        <taxon>Apoidea</taxon>
        <taxon>Anthophila</taxon>
        <taxon>Apidae</taxon>
        <taxon>Ceratina</taxon>
        <taxon>Zadontomerus</taxon>
    </lineage>
</organism>
<proteinExistence type="predicted"/>
<sequence>MIHVGLCCKVAATGSSQMIRKLLQATKSDEIQSPQEETSNMDLILKRSSDNFQELEKIANTQSDSSLNRKSKILKSLAFLAGLSVGDLAGAASADVKAYTKLPLDIHPGVPRIPPQFAAIYNPYPYVMHPFVLATPFGFYSPLDPLRFAVQNSLIKNPLPSNAFDNAKPTTMTEINDEYVDEAKKVEDIKINEDKERNEKNAEEKAPGTGCILHKGMRNDEDSLKTLNLRAANTTDPVNQTVTNTTVMPNAQNQTSMNNYTYPPFFYGYYDGNPQNVHHIEFTTVAYDHRYHDYEPINYNLPSYNKPVNFYPDERYNYYPFSSADPYVPSHYHQDQIPEYHSNDYKRFFYNSDNAPSFTNTDFRPVA</sequence>